<dbReference type="Gene3D" id="2.40.50.140">
    <property type="entry name" value="Nucleic acid-binding proteins"/>
    <property type="match status" value="1"/>
</dbReference>
<proteinExistence type="predicted"/>
<dbReference type="PROSITE" id="PS00333">
    <property type="entry name" value="DNA_LIGASE_A2"/>
    <property type="match status" value="1"/>
</dbReference>
<evidence type="ECO:0000259" key="2">
    <source>
        <dbReference type="PROSITE" id="PS50160"/>
    </source>
</evidence>
<dbReference type="Pfam" id="PF01068">
    <property type="entry name" value="DNA_ligase_A_M"/>
    <property type="match status" value="1"/>
</dbReference>
<dbReference type="Gene3D" id="3.30.470.30">
    <property type="entry name" value="DNA ligase/mRNA capping enzyme"/>
    <property type="match status" value="1"/>
</dbReference>
<sequence length="214" mass="24508">MLVGDSFAHTDRLLKQSKNPDPQLLELPVTFYLFDLPLSQRPFIERMRDRHIVAQLGRAVGLDVRVPVHRVVESEADVIAFYLIARANGQEGVMVKGMHHLYQIGKRTDDWLKVKPEDDYDGEIVGFEEAVCGVDQPELGLTKGDRLGRVGAVVVRLEDGSMARPHGIPHELGRHMWENQGEYLGQWCEFVAMERDRQGGYRHPVFRRLRDAKR</sequence>
<keyword evidence="4" id="KW-1185">Reference proteome</keyword>
<protein>
    <recommendedName>
        <fullName evidence="1">DNA ligase</fullName>
    </recommendedName>
</protein>
<evidence type="ECO:0000313" key="4">
    <source>
        <dbReference type="Proteomes" id="UP000316962"/>
    </source>
</evidence>
<gene>
    <name evidence="3" type="ORF">Axy09_020</name>
</gene>
<dbReference type="SUPFAM" id="SSF50249">
    <property type="entry name" value="Nucleic acid-binding proteins"/>
    <property type="match status" value="1"/>
</dbReference>
<dbReference type="EMBL" id="MK962628">
    <property type="protein sequence ID" value="QDH83884.1"/>
    <property type="molecule type" value="Genomic_DNA"/>
</dbReference>
<name>A0A514CTT6_9CAUD</name>
<dbReference type="GO" id="GO:0006310">
    <property type="term" value="P:DNA recombination"/>
    <property type="evidence" value="ECO:0007669"/>
    <property type="project" value="InterPro"/>
</dbReference>
<reference evidence="3 4" key="1">
    <citation type="submission" date="2019-05" db="EMBL/GenBank/DDBJ databases">
        <title>Complete genome sequence of sixteen phages from Abidjan, cote d'Ivoire, isolated on a single strain of Achromobacter xylosoxidans.</title>
        <authorList>
            <person name="Essoh C."/>
            <person name="Vernadet J.-P."/>
            <person name="Vergnaud G."/>
            <person name="Pourcel C."/>
        </authorList>
    </citation>
    <scope>NUCLEOTIDE SEQUENCE [LARGE SCALE GENOMIC DNA]</scope>
</reference>
<feature type="domain" description="ATP-dependent DNA ligase family profile" evidence="2">
    <location>
        <begin position="31"/>
        <end position="159"/>
    </location>
</feature>
<dbReference type="InterPro" id="IPR016059">
    <property type="entry name" value="DNA_ligase_ATP-dep_CS"/>
</dbReference>
<dbReference type="GO" id="GO:0006281">
    <property type="term" value="P:DNA repair"/>
    <property type="evidence" value="ECO:0007669"/>
    <property type="project" value="InterPro"/>
</dbReference>
<dbReference type="PROSITE" id="PS50160">
    <property type="entry name" value="DNA_LIGASE_A3"/>
    <property type="match status" value="1"/>
</dbReference>
<dbReference type="InterPro" id="IPR012310">
    <property type="entry name" value="DNA_ligase_ATP-dep_cent"/>
</dbReference>
<evidence type="ECO:0000313" key="3">
    <source>
        <dbReference type="EMBL" id="QDH83884.1"/>
    </source>
</evidence>
<dbReference type="SUPFAM" id="SSF56091">
    <property type="entry name" value="DNA ligase/mRNA capping enzyme, catalytic domain"/>
    <property type="match status" value="1"/>
</dbReference>
<organism evidence="3 4">
    <name type="scientific">Achromobacter phage vB_AxyP_19-32_Axy09</name>
    <dbReference type="NCBI Taxonomy" id="2591040"/>
    <lineage>
        <taxon>Viruses</taxon>
        <taxon>Duplodnaviria</taxon>
        <taxon>Heunggongvirae</taxon>
        <taxon>Uroviricota</taxon>
        <taxon>Caudoviricetes</taxon>
        <taxon>Autographivirales</taxon>
        <taxon>Autoscriptoviridae</taxon>
        <taxon>Axyvirus</taxon>
        <taxon>Axyvirus 1932Axy09</taxon>
    </lineage>
</organism>
<dbReference type="GO" id="GO:0003910">
    <property type="term" value="F:DNA ligase (ATP) activity"/>
    <property type="evidence" value="ECO:0007669"/>
    <property type="project" value="InterPro"/>
</dbReference>
<keyword evidence="3" id="KW-0436">Ligase</keyword>
<evidence type="ECO:0000256" key="1">
    <source>
        <dbReference type="ARBA" id="ARBA00013308"/>
    </source>
</evidence>
<accession>A0A514CTT6</accession>
<dbReference type="Proteomes" id="UP000316962">
    <property type="component" value="Segment"/>
</dbReference>
<dbReference type="InterPro" id="IPR012340">
    <property type="entry name" value="NA-bd_OB-fold"/>
</dbReference>
<dbReference type="GO" id="GO:0005524">
    <property type="term" value="F:ATP binding"/>
    <property type="evidence" value="ECO:0007669"/>
    <property type="project" value="InterPro"/>
</dbReference>